<reference evidence="1" key="1">
    <citation type="journal article" date="2019" name="MBio">
        <title>Virus Genomes from Deep Sea Sediments Expand the Ocean Megavirome and Support Independent Origins of Viral Gigantism.</title>
        <authorList>
            <person name="Backstrom D."/>
            <person name="Yutin N."/>
            <person name="Jorgensen S.L."/>
            <person name="Dharamshi J."/>
            <person name="Homa F."/>
            <person name="Zaremba-Niedwiedzka K."/>
            <person name="Spang A."/>
            <person name="Wolf Y.I."/>
            <person name="Koonin E.V."/>
            <person name="Ettema T.J."/>
        </authorList>
    </citation>
    <scope>NUCLEOTIDE SEQUENCE</scope>
</reference>
<evidence type="ECO:0000313" key="1">
    <source>
        <dbReference type="EMBL" id="QBK85865.1"/>
    </source>
</evidence>
<gene>
    <name evidence="1" type="ORF">LCMAC101_04600</name>
</gene>
<name>A0A481YSW5_9VIRU</name>
<sequence>MEKKCTSCQEVKSLDGFHKLKSGKYGRNAYCKVCRSEKRKEKAKILIPVEKDAKYCSKCKETKEISCFFKEKSMSDGCQTYCKICSKVNYAKWCSTFDGFITRIYKDLQNNAEKRNIKVNIEKDDIIRLYKKQKGVCALSGEKMTHVCEPGTKRKNPKHIYNISVDRINSSKPYTLKNIQLVCNRINVIKWDLDQDVFIDLCKKVAALHA</sequence>
<proteinExistence type="predicted"/>
<evidence type="ECO:0008006" key="2">
    <source>
        <dbReference type="Google" id="ProtNLM"/>
    </source>
</evidence>
<dbReference type="Gene3D" id="3.30.40.220">
    <property type="match status" value="1"/>
</dbReference>
<protein>
    <recommendedName>
        <fullName evidence="2">HNH endonuclease</fullName>
    </recommendedName>
</protein>
<accession>A0A481YSW5</accession>
<dbReference type="EMBL" id="MK500328">
    <property type="protein sequence ID" value="QBK85865.1"/>
    <property type="molecule type" value="Genomic_DNA"/>
</dbReference>
<organism evidence="1">
    <name type="scientific">Marseillevirus LCMAC101</name>
    <dbReference type="NCBI Taxonomy" id="2506602"/>
    <lineage>
        <taxon>Viruses</taxon>
        <taxon>Varidnaviria</taxon>
        <taxon>Bamfordvirae</taxon>
        <taxon>Nucleocytoviricota</taxon>
        <taxon>Megaviricetes</taxon>
        <taxon>Pimascovirales</taxon>
        <taxon>Pimascovirales incertae sedis</taxon>
        <taxon>Marseilleviridae</taxon>
    </lineage>
</organism>